<evidence type="ECO:0000313" key="3">
    <source>
        <dbReference type="Proteomes" id="UP000784294"/>
    </source>
</evidence>
<feature type="region of interest" description="Disordered" evidence="1">
    <location>
        <begin position="1"/>
        <end position="153"/>
    </location>
</feature>
<gene>
    <name evidence="2" type="ORF">PXEA_LOCUS34233</name>
</gene>
<feature type="compositionally biased region" description="Low complexity" evidence="1">
    <location>
        <begin position="88"/>
        <end position="99"/>
    </location>
</feature>
<feature type="compositionally biased region" description="Low complexity" evidence="1">
    <location>
        <begin position="111"/>
        <end position="120"/>
    </location>
</feature>
<evidence type="ECO:0000256" key="1">
    <source>
        <dbReference type="SAM" id="MobiDB-lite"/>
    </source>
</evidence>
<dbReference type="EMBL" id="CAAALY010266483">
    <property type="protein sequence ID" value="VEL40793.1"/>
    <property type="molecule type" value="Genomic_DNA"/>
</dbReference>
<organism evidence="2 3">
    <name type="scientific">Protopolystoma xenopodis</name>
    <dbReference type="NCBI Taxonomy" id="117903"/>
    <lineage>
        <taxon>Eukaryota</taxon>
        <taxon>Metazoa</taxon>
        <taxon>Spiralia</taxon>
        <taxon>Lophotrochozoa</taxon>
        <taxon>Platyhelminthes</taxon>
        <taxon>Monogenea</taxon>
        <taxon>Polyopisthocotylea</taxon>
        <taxon>Polystomatidea</taxon>
        <taxon>Polystomatidae</taxon>
        <taxon>Protopolystoma</taxon>
    </lineage>
</organism>
<dbReference type="AlphaFoldDB" id="A0A448XN88"/>
<protein>
    <submittedName>
        <fullName evidence="2">Uncharacterized protein</fullName>
    </submittedName>
</protein>
<proteinExistence type="predicted"/>
<accession>A0A448XN88</accession>
<feature type="compositionally biased region" description="Low complexity" evidence="1">
    <location>
        <begin position="8"/>
        <end position="21"/>
    </location>
</feature>
<sequence length="316" mass="34053">MSHESARARGSSDANANADAYGDGDGDGGAREAAVATATSGPVLLSRTGRRNKAGFLSSRKQHFSQGDETRPHLSRSALPQDLGSVDPTPTETATPGTGQARKAWTDDSDSAAAAQDSSQPVYAIPSRPALRRQTSPPSAGEPPQARVPQPGLLLDPASLADARFPSNPRHAQLLLMRGSRSVDSEAGQSAALRQYQAHLNRLVELERLQQRHNLLLQAQPRQPPHQLLHFSHAQKQPPVSAQLQGRFYPQSMPASSLWPLQPLSAGLAPLPFEVEKTYEAERVTPKRQFSLDRSIPPRANAIKVADMSVSRLAFS</sequence>
<evidence type="ECO:0000313" key="2">
    <source>
        <dbReference type="EMBL" id="VEL40793.1"/>
    </source>
</evidence>
<dbReference type="Proteomes" id="UP000784294">
    <property type="component" value="Unassembled WGS sequence"/>
</dbReference>
<name>A0A448XN88_9PLAT</name>
<reference evidence="2" key="1">
    <citation type="submission" date="2018-11" db="EMBL/GenBank/DDBJ databases">
        <authorList>
            <consortium name="Pathogen Informatics"/>
        </authorList>
    </citation>
    <scope>NUCLEOTIDE SEQUENCE</scope>
</reference>
<comment type="caution">
    <text evidence="2">The sequence shown here is derived from an EMBL/GenBank/DDBJ whole genome shotgun (WGS) entry which is preliminary data.</text>
</comment>
<keyword evidence="3" id="KW-1185">Reference proteome</keyword>